<evidence type="ECO:0000313" key="2">
    <source>
        <dbReference type="EMBL" id="CAK9277716.1"/>
    </source>
</evidence>
<proteinExistence type="predicted"/>
<reference evidence="2" key="1">
    <citation type="submission" date="2024-02" db="EMBL/GenBank/DDBJ databases">
        <authorList>
            <consortium name="ELIXIR-Norway"/>
            <consortium name="Elixir Norway"/>
        </authorList>
    </citation>
    <scope>NUCLEOTIDE SEQUENCE</scope>
</reference>
<gene>
    <name evidence="2" type="ORF">CSSPJE1EN1_LOCUS23194</name>
</gene>
<name>A0ABP0XF26_9BRYO</name>
<protein>
    <submittedName>
        <fullName evidence="2">Uncharacterized protein</fullName>
    </submittedName>
</protein>
<feature type="region of interest" description="Disordered" evidence="1">
    <location>
        <begin position="167"/>
        <end position="194"/>
    </location>
</feature>
<accession>A0ABP0XF26</accession>
<organism evidence="2 3">
    <name type="scientific">Sphagnum jensenii</name>
    <dbReference type="NCBI Taxonomy" id="128206"/>
    <lineage>
        <taxon>Eukaryota</taxon>
        <taxon>Viridiplantae</taxon>
        <taxon>Streptophyta</taxon>
        <taxon>Embryophyta</taxon>
        <taxon>Bryophyta</taxon>
        <taxon>Sphagnophytina</taxon>
        <taxon>Sphagnopsida</taxon>
        <taxon>Sphagnales</taxon>
        <taxon>Sphagnaceae</taxon>
        <taxon>Sphagnum</taxon>
    </lineage>
</organism>
<sequence length="194" mass="22523">MQEDSEELEMERGSRRVEGVRERLLIMEKVESLSHMYLGGLEEVRADVFNVKLRCRDRVDKLEDQWKEFQQQQQETAAASGDELGSVPRQHMAQCRTLLWVKWEDETPTPKVRDLQSAGTPKCLELNRKAQNTSMRGVFGVIGKVLKRRYRKWPRIGHLDICSPSYGQKKGQESNCQFDSRPLKVGNRPSRHPN</sequence>
<evidence type="ECO:0000313" key="3">
    <source>
        <dbReference type="Proteomes" id="UP001497444"/>
    </source>
</evidence>
<evidence type="ECO:0000256" key="1">
    <source>
        <dbReference type="SAM" id="MobiDB-lite"/>
    </source>
</evidence>
<keyword evidence="3" id="KW-1185">Reference proteome</keyword>
<dbReference type="Proteomes" id="UP001497444">
    <property type="component" value="Chromosome 8"/>
</dbReference>
<dbReference type="EMBL" id="OZ020103">
    <property type="protein sequence ID" value="CAK9277716.1"/>
    <property type="molecule type" value="Genomic_DNA"/>
</dbReference>